<dbReference type="GO" id="GO:0070403">
    <property type="term" value="F:NAD+ binding"/>
    <property type="evidence" value="ECO:0007669"/>
    <property type="project" value="InterPro"/>
</dbReference>
<dbReference type="Gene3D" id="1.10.1040.50">
    <property type="match status" value="1"/>
</dbReference>
<evidence type="ECO:0000256" key="3">
    <source>
        <dbReference type="ARBA" id="ARBA00022832"/>
    </source>
</evidence>
<evidence type="ECO:0000256" key="4">
    <source>
        <dbReference type="ARBA" id="ARBA00022963"/>
    </source>
</evidence>
<name>A0A4Y8LLD7_9BACL</name>
<dbReference type="InterPro" id="IPR008927">
    <property type="entry name" value="6-PGluconate_DH-like_C_sf"/>
</dbReference>
<dbReference type="PANTHER" id="PTHR48075:SF7">
    <property type="entry name" value="3-HYDROXYACYL-COA DEHYDROGENASE-RELATED"/>
    <property type="match status" value="1"/>
</dbReference>
<dbReference type="SUPFAM" id="SSF52096">
    <property type="entry name" value="ClpP/crotonase"/>
    <property type="match status" value="1"/>
</dbReference>
<keyword evidence="3" id="KW-0276">Fatty acid metabolism</keyword>
<evidence type="ECO:0000259" key="10">
    <source>
        <dbReference type="Pfam" id="PF02737"/>
    </source>
</evidence>
<keyword evidence="12" id="KW-1185">Reference proteome</keyword>
<keyword evidence="4" id="KW-0442">Lipid degradation</keyword>
<comment type="caution">
    <text evidence="11">The sequence shown here is derived from an EMBL/GenBank/DDBJ whole genome shotgun (WGS) entry which is preliminary data.</text>
</comment>
<protein>
    <submittedName>
        <fullName evidence="11">3-hydroxyacyl-CoA dehydrogenase/enoyl-CoA hydratase family protein</fullName>
    </submittedName>
</protein>
<dbReference type="Gene3D" id="3.90.226.10">
    <property type="entry name" value="2-enoyl-CoA Hydratase, Chain A, domain 1"/>
    <property type="match status" value="1"/>
</dbReference>
<dbReference type="UniPathway" id="UPA00659"/>
<reference evidence="11 12" key="1">
    <citation type="submission" date="2019-03" db="EMBL/GenBank/DDBJ databases">
        <authorList>
            <person name="Yang Y."/>
        </authorList>
    </citation>
    <scope>NUCLEOTIDE SEQUENCE [LARGE SCALE GENOMIC DNA]</scope>
    <source>
        <strain evidence="11 12">ASL-1</strain>
    </source>
</reference>
<keyword evidence="7" id="KW-0443">Lipid metabolism</keyword>
<comment type="pathway">
    <text evidence="1">Lipid metabolism; fatty acid beta-oxidation.</text>
</comment>
<feature type="domain" description="3-hydroxyacyl-CoA dehydrogenase C-terminal" evidence="9">
    <location>
        <begin position="207"/>
        <end position="305"/>
    </location>
</feature>
<gene>
    <name evidence="11" type="ORF">E2626_00415</name>
</gene>
<dbReference type="Pfam" id="PF00725">
    <property type="entry name" value="3HCDH"/>
    <property type="match status" value="1"/>
</dbReference>
<comment type="similarity">
    <text evidence="2">Belongs to the 3-hydroxyacyl-CoA dehydrogenase family.</text>
</comment>
<evidence type="ECO:0000256" key="6">
    <source>
        <dbReference type="ARBA" id="ARBA00023027"/>
    </source>
</evidence>
<dbReference type="InterPro" id="IPR036291">
    <property type="entry name" value="NAD(P)-bd_dom_sf"/>
</dbReference>
<feature type="domain" description="3-hydroxyacyl-CoA dehydrogenase NAD binding" evidence="10">
    <location>
        <begin position="6"/>
        <end position="203"/>
    </location>
</feature>
<dbReference type="RefSeq" id="WP_134378502.1">
    <property type="nucleotide sequence ID" value="NZ_SORX01000001.1"/>
</dbReference>
<dbReference type="PANTHER" id="PTHR48075">
    <property type="entry name" value="3-HYDROXYACYL-COA DEHYDROGENASE FAMILY PROTEIN"/>
    <property type="match status" value="1"/>
</dbReference>
<proteinExistence type="inferred from homology"/>
<dbReference type="InterPro" id="IPR001753">
    <property type="entry name" value="Enoyl-CoA_hydra/iso"/>
</dbReference>
<evidence type="ECO:0000256" key="8">
    <source>
        <dbReference type="ARBA" id="ARBA00049556"/>
    </source>
</evidence>
<keyword evidence="6" id="KW-0520">NAD</keyword>
<sequence length="792" mass="87078">MRHIKKAAVIGSGVMGSGIAAHLANIGIPSLLLDIVPKELTEAEQAKGLTIESPQVRNRLSQGALQKLFKQKPAPLSSKSNAALITAGNLEDHMDQLAEADWIIEVVVENLDVKKIVFEKVDQYRKPGSIVSSNTSGISIEAMVEGRSEDFQKHFLGTHFFNPPRYLKLLEVIPAQSTDPEVVQFMKTFGEDTLGKGVVFAKDTPNFIANRIGTYGLLVTVKEMLKGGYSVGEVDSVTGPLIGRPKSATFRTLDVVGLDTFIHVAKNVYDKVDSQEKEVFEVPDFMLKMRDNGWLGSKSGQGFFKKEGKEILQLNPETLEYEARGKLKAASVEMAKQEKGYSNKMKTLVNGKDRASSLLWSILSPVLVYSAELHGEIADDITGIDQAMKWGFGWDKGPFETWDAIGVAKSVERMKAEGLNVPQWVEKMIADGHDSFYKEENGDLFFYHNGDYKAVEENEKVINLKRLKKKNGVIKKNSGASLIDLGDGVALLEFTSPNNAIGMDITQMINFAVDEVSKNYKGLVIGNQGKNFCVGANLAMILMEAQDDNVFEIDMVVKHFQQAMLKLKYSSFPVVAAPFGMTLGGGTEVCLPADHIQASAETYMGLVEVGVGLIPGGGGNKELYLNYYNSLPKGVDFDLQKVANKVFEMIAMAKVSTSAAEARDYNFLSQSDGISVNGDHLIYDAKQAVLHLAENYSQPVKRKVPVVGEPGYATLLLGAQSMYQSGFISEHDLKIAKKLAYVIAGGKVPYGTEVDEEYLLQLEREAFLSLIEQPKSQQRMQHMLVKGKPLRN</sequence>
<evidence type="ECO:0000256" key="7">
    <source>
        <dbReference type="ARBA" id="ARBA00023098"/>
    </source>
</evidence>
<dbReference type="Pfam" id="PF00378">
    <property type="entry name" value="ECH_1"/>
    <property type="match status" value="1"/>
</dbReference>
<dbReference type="GO" id="GO:0006635">
    <property type="term" value="P:fatty acid beta-oxidation"/>
    <property type="evidence" value="ECO:0007669"/>
    <property type="project" value="UniProtKB-UniPathway"/>
</dbReference>
<evidence type="ECO:0000256" key="2">
    <source>
        <dbReference type="ARBA" id="ARBA00009463"/>
    </source>
</evidence>
<organism evidence="11 12">
    <name type="scientific">Jeotgalibacillus salarius</name>
    <dbReference type="NCBI Taxonomy" id="546023"/>
    <lineage>
        <taxon>Bacteria</taxon>
        <taxon>Bacillati</taxon>
        <taxon>Bacillota</taxon>
        <taxon>Bacilli</taxon>
        <taxon>Bacillales</taxon>
        <taxon>Caryophanaceae</taxon>
        <taxon>Jeotgalibacillus</taxon>
    </lineage>
</organism>
<dbReference type="SUPFAM" id="SSF48179">
    <property type="entry name" value="6-phosphogluconate dehydrogenase C-terminal domain-like"/>
    <property type="match status" value="2"/>
</dbReference>
<comment type="catalytic activity">
    <reaction evidence="8">
        <text>a (3S)-3-hydroxyacyl-CoA + NAD(+) = a 3-oxoacyl-CoA + NADH + H(+)</text>
        <dbReference type="Rhea" id="RHEA:22432"/>
        <dbReference type="ChEBI" id="CHEBI:15378"/>
        <dbReference type="ChEBI" id="CHEBI:57318"/>
        <dbReference type="ChEBI" id="CHEBI:57540"/>
        <dbReference type="ChEBI" id="CHEBI:57945"/>
        <dbReference type="ChEBI" id="CHEBI:90726"/>
        <dbReference type="EC" id="1.1.1.35"/>
    </reaction>
</comment>
<evidence type="ECO:0000259" key="9">
    <source>
        <dbReference type="Pfam" id="PF00725"/>
    </source>
</evidence>
<dbReference type="SUPFAM" id="SSF51735">
    <property type="entry name" value="NAD(P)-binding Rossmann-fold domains"/>
    <property type="match status" value="1"/>
</dbReference>
<dbReference type="OrthoDB" id="9771883at2"/>
<dbReference type="Proteomes" id="UP000297776">
    <property type="component" value="Unassembled WGS sequence"/>
</dbReference>
<accession>A0A4Y8LLD7</accession>
<dbReference type="GO" id="GO:0003857">
    <property type="term" value="F:(3S)-3-hydroxyacyl-CoA dehydrogenase (NAD+) activity"/>
    <property type="evidence" value="ECO:0007669"/>
    <property type="project" value="UniProtKB-EC"/>
</dbReference>
<evidence type="ECO:0000313" key="11">
    <source>
        <dbReference type="EMBL" id="TFE03824.1"/>
    </source>
</evidence>
<dbReference type="Gene3D" id="3.40.50.720">
    <property type="entry name" value="NAD(P)-binding Rossmann-like Domain"/>
    <property type="match status" value="1"/>
</dbReference>
<dbReference type="AlphaFoldDB" id="A0A4Y8LLD7"/>
<dbReference type="InterPro" id="IPR006176">
    <property type="entry name" value="3-OHacyl-CoA_DH_NAD-bd"/>
</dbReference>
<dbReference type="InterPro" id="IPR029045">
    <property type="entry name" value="ClpP/crotonase-like_dom_sf"/>
</dbReference>
<dbReference type="CDD" id="cd06558">
    <property type="entry name" value="crotonase-like"/>
    <property type="match status" value="1"/>
</dbReference>
<dbReference type="EMBL" id="SORX01000001">
    <property type="protein sequence ID" value="TFE03824.1"/>
    <property type="molecule type" value="Genomic_DNA"/>
</dbReference>
<dbReference type="Pfam" id="PF02737">
    <property type="entry name" value="3HCDH_N"/>
    <property type="match status" value="1"/>
</dbReference>
<keyword evidence="5" id="KW-0560">Oxidoreductase</keyword>
<dbReference type="InterPro" id="IPR006108">
    <property type="entry name" value="3HC_DH_C"/>
</dbReference>
<evidence type="ECO:0000313" key="12">
    <source>
        <dbReference type="Proteomes" id="UP000297776"/>
    </source>
</evidence>
<evidence type="ECO:0000256" key="5">
    <source>
        <dbReference type="ARBA" id="ARBA00023002"/>
    </source>
</evidence>
<evidence type="ECO:0000256" key="1">
    <source>
        <dbReference type="ARBA" id="ARBA00005005"/>
    </source>
</evidence>